<feature type="signal peptide" evidence="3">
    <location>
        <begin position="1"/>
        <end position="23"/>
    </location>
</feature>
<keyword evidence="2" id="KW-1133">Transmembrane helix</keyword>
<evidence type="ECO:0000313" key="4">
    <source>
        <dbReference type="EMBL" id="KAJ7613139.1"/>
    </source>
</evidence>
<name>A0AAD7B8D4_9AGAR</name>
<gene>
    <name evidence="4" type="ORF">FB45DRAFT_273138</name>
</gene>
<proteinExistence type="predicted"/>
<evidence type="ECO:0008006" key="6">
    <source>
        <dbReference type="Google" id="ProtNLM"/>
    </source>
</evidence>
<comment type="caution">
    <text evidence="4">The sequence shown here is derived from an EMBL/GenBank/DDBJ whole genome shotgun (WGS) entry which is preliminary data.</text>
</comment>
<evidence type="ECO:0000313" key="5">
    <source>
        <dbReference type="Proteomes" id="UP001221142"/>
    </source>
</evidence>
<evidence type="ECO:0000256" key="3">
    <source>
        <dbReference type="SAM" id="SignalP"/>
    </source>
</evidence>
<sequence length="204" mass="20863">MKFSGAVALSLVFILLQATGAFAQTFYTIESVNADGSVSTIVVRMPDADSATDTVAQIQTSAGPPTDTSLSESSSATSQSSSSTSSTSSSSQNPAAGTPSMSASIYPAASQAQKQQQQAVIVGILVGALVLAGVASVVFIVRLRRLASVKPEDAEAGSSARSAFNVELPVGYISGEEGGKKLGEVLVWRDPQEPDTPLPCYTAV</sequence>
<feature type="chain" id="PRO_5042236049" description="Mid2 domain-containing protein" evidence="3">
    <location>
        <begin position="24"/>
        <end position="204"/>
    </location>
</feature>
<dbReference type="EMBL" id="JARKIF010000029">
    <property type="protein sequence ID" value="KAJ7613139.1"/>
    <property type="molecule type" value="Genomic_DNA"/>
</dbReference>
<dbReference type="AlphaFoldDB" id="A0AAD7B8D4"/>
<feature type="compositionally biased region" description="Low complexity" evidence="1">
    <location>
        <begin position="66"/>
        <end position="91"/>
    </location>
</feature>
<feature type="region of interest" description="Disordered" evidence="1">
    <location>
        <begin position="53"/>
        <end position="102"/>
    </location>
</feature>
<dbReference type="Proteomes" id="UP001221142">
    <property type="component" value="Unassembled WGS sequence"/>
</dbReference>
<evidence type="ECO:0000256" key="1">
    <source>
        <dbReference type="SAM" id="MobiDB-lite"/>
    </source>
</evidence>
<keyword evidence="2" id="KW-0472">Membrane</keyword>
<keyword evidence="2" id="KW-0812">Transmembrane</keyword>
<accession>A0AAD7B8D4</accession>
<organism evidence="4 5">
    <name type="scientific">Roridomyces roridus</name>
    <dbReference type="NCBI Taxonomy" id="1738132"/>
    <lineage>
        <taxon>Eukaryota</taxon>
        <taxon>Fungi</taxon>
        <taxon>Dikarya</taxon>
        <taxon>Basidiomycota</taxon>
        <taxon>Agaricomycotina</taxon>
        <taxon>Agaricomycetes</taxon>
        <taxon>Agaricomycetidae</taxon>
        <taxon>Agaricales</taxon>
        <taxon>Marasmiineae</taxon>
        <taxon>Mycenaceae</taxon>
        <taxon>Roridomyces</taxon>
    </lineage>
</organism>
<feature type="transmembrane region" description="Helical" evidence="2">
    <location>
        <begin position="119"/>
        <end position="141"/>
    </location>
</feature>
<keyword evidence="3" id="KW-0732">Signal</keyword>
<protein>
    <recommendedName>
        <fullName evidence="6">Mid2 domain-containing protein</fullName>
    </recommendedName>
</protein>
<keyword evidence="5" id="KW-1185">Reference proteome</keyword>
<reference evidence="4" key="1">
    <citation type="submission" date="2023-03" db="EMBL/GenBank/DDBJ databases">
        <title>Massive genome expansion in bonnet fungi (Mycena s.s.) driven by repeated elements and novel gene families across ecological guilds.</title>
        <authorList>
            <consortium name="Lawrence Berkeley National Laboratory"/>
            <person name="Harder C.B."/>
            <person name="Miyauchi S."/>
            <person name="Viragh M."/>
            <person name="Kuo A."/>
            <person name="Thoen E."/>
            <person name="Andreopoulos B."/>
            <person name="Lu D."/>
            <person name="Skrede I."/>
            <person name="Drula E."/>
            <person name="Henrissat B."/>
            <person name="Morin E."/>
            <person name="Kohler A."/>
            <person name="Barry K."/>
            <person name="LaButti K."/>
            <person name="Morin E."/>
            <person name="Salamov A."/>
            <person name="Lipzen A."/>
            <person name="Mereny Z."/>
            <person name="Hegedus B."/>
            <person name="Baldrian P."/>
            <person name="Stursova M."/>
            <person name="Weitz H."/>
            <person name="Taylor A."/>
            <person name="Grigoriev I.V."/>
            <person name="Nagy L.G."/>
            <person name="Martin F."/>
            <person name="Kauserud H."/>
        </authorList>
    </citation>
    <scope>NUCLEOTIDE SEQUENCE</scope>
    <source>
        <strain evidence="4">9284</strain>
    </source>
</reference>
<feature type="compositionally biased region" description="Polar residues" evidence="1">
    <location>
        <begin position="53"/>
        <end position="63"/>
    </location>
</feature>
<feature type="compositionally biased region" description="Polar residues" evidence="1">
    <location>
        <begin position="92"/>
        <end position="102"/>
    </location>
</feature>
<evidence type="ECO:0000256" key="2">
    <source>
        <dbReference type="SAM" id="Phobius"/>
    </source>
</evidence>